<evidence type="ECO:0000256" key="1">
    <source>
        <dbReference type="ARBA" id="ARBA00022884"/>
    </source>
</evidence>
<dbReference type="PANTHER" id="PTHR31947">
    <property type="entry name" value="DNA/RNA-BINDING PROTEIN ALBA 3"/>
    <property type="match status" value="1"/>
</dbReference>
<keyword evidence="1" id="KW-0694">RNA-binding</keyword>
<comment type="caution">
    <text evidence="3">The sequence shown here is derived from an EMBL/GenBank/DDBJ whole genome shotgun (WGS) entry which is preliminary data.</text>
</comment>
<protein>
    <recommendedName>
        <fullName evidence="2">DNA/RNA-binding protein Alba-like domain-containing protein</fullName>
    </recommendedName>
</protein>
<dbReference type="GO" id="GO:0003723">
    <property type="term" value="F:RNA binding"/>
    <property type="evidence" value="ECO:0007669"/>
    <property type="project" value="UniProtKB-KW"/>
</dbReference>
<evidence type="ECO:0000259" key="2">
    <source>
        <dbReference type="Pfam" id="PF01918"/>
    </source>
</evidence>
<reference evidence="3 4" key="1">
    <citation type="submission" date="2016-11" db="EMBL/GenBank/DDBJ databases">
        <title>The macronuclear genome of Stentor coeruleus: a giant cell with tiny introns.</title>
        <authorList>
            <person name="Slabodnick M."/>
            <person name="Ruby J.G."/>
            <person name="Reiff S.B."/>
            <person name="Swart E.C."/>
            <person name="Gosai S."/>
            <person name="Prabakaran S."/>
            <person name="Witkowska E."/>
            <person name="Larue G.E."/>
            <person name="Fisher S."/>
            <person name="Freeman R.M."/>
            <person name="Gunawardena J."/>
            <person name="Chu W."/>
            <person name="Stover N.A."/>
            <person name="Gregory B.D."/>
            <person name="Nowacki M."/>
            <person name="Derisi J."/>
            <person name="Roy S.W."/>
            <person name="Marshall W.F."/>
            <person name="Sood P."/>
        </authorList>
    </citation>
    <scope>NUCLEOTIDE SEQUENCE [LARGE SCALE GENOMIC DNA]</scope>
    <source>
        <strain evidence="3">WM001</strain>
    </source>
</reference>
<evidence type="ECO:0000313" key="3">
    <source>
        <dbReference type="EMBL" id="OMJ72449.1"/>
    </source>
</evidence>
<dbReference type="Proteomes" id="UP000187209">
    <property type="component" value="Unassembled WGS sequence"/>
</dbReference>
<dbReference type="Pfam" id="PF01918">
    <property type="entry name" value="Alba"/>
    <property type="match status" value="1"/>
</dbReference>
<dbReference type="InterPro" id="IPR002775">
    <property type="entry name" value="DNA/RNA-bd_Alba-like"/>
</dbReference>
<accession>A0A1R2B6P9</accession>
<name>A0A1R2B6P9_9CILI</name>
<organism evidence="3 4">
    <name type="scientific">Stentor coeruleus</name>
    <dbReference type="NCBI Taxonomy" id="5963"/>
    <lineage>
        <taxon>Eukaryota</taxon>
        <taxon>Sar</taxon>
        <taxon>Alveolata</taxon>
        <taxon>Ciliophora</taxon>
        <taxon>Postciliodesmatophora</taxon>
        <taxon>Heterotrichea</taxon>
        <taxon>Heterotrichida</taxon>
        <taxon>Stentoridae</taxon>
        <taxon>Stentor</taxon>
    </lineage>
</organism>
<gene>
    <name evidence="3" type="ORF">SteCoe_29105</name>
</gene>
<dbReference type="PANTHER" id="PTHR31947:SF36">
    <property type="entry name" value="DNA_RNA-BINDING PROTEIN ALBA-LIKE DOMAIN-CONTAINING PROTEIN"/>
    <property type="match status" value="1"/>
</dbReference>
<evidence type="ECO:0000313" key="4">
    <source>
        <dbReference type="Proteomes" id="UP000187209"/>
    </source>
</evidence>
<dbReference type="GO" id="GO:0005634">
    <property type="term" value="C:nucleus"/>
    <property type="evidence" value="ECO:0007669"/>
    <property type="project" value="TreeGrafter"/>
</dbReference>
<dbReference type="InterPro" id="IPR014560">
    <property type="entry name" value="UCP030333_Alba"/>
</dbReference>
<feature type="domain" description="DNA/RNA-binding protein Alba-like" evidence="2">
    <location>
        <begin position="5"/>
        <end position="52"/>
    </location>
</feature>
<dbReference type="AlphaFoldDB" id="A0A1R2B6P9"/>
<dbReference type="InterPro" id="IPR036882">
    <property type="entry name" value="Alba-like_dom_sf"/>
</dbReference>
<proteinExistence type="predicted"/>
<sequence length="110" mass="12338">MDKKNEVRVSHGKPHTVYVGASKEILKETGSVELHGLGEANSNVVRAAEMLCSLGYAELDKFETFSVSEPDRNQTLRIRNKVVIKLRRGPNFDKAYNDFKVSKATKVTEN</sequence>
<dbReference type="Gene3D" id="3.30.110.20">
    <property type="entry name" value="Alba-like domain"/>
    <property type="match status" value="1"/>
</dbReference>
<keyword evidence="4" id="KW-1185">Reference proteome</keyword>
<dbReference type="SUPFAM" id="SSF82704">
    <property type="entry name" value="AlbA-like"/>
    <property type="match status" value="1"/>
</dbReference>
<dbReference type="EMBL" id="MPUH01000900">
    <property type="protein sequence ID" value="OMJ72449.1"/>
    <property type="molecule type" value="Genomic_DNA"/>
</dbReference>